<reference evidence="10 13" key="2">
    <citation type="submission" date="2020-07" db="EMBL/GenBank/DDBJ databases">
        <title>Sequencing the genomes of 1000 actinobacteria strains.</title>
        <authorList>
            <person name="Klenk H.-P."/>
        </authorList>
    </citation>
    <scope>NUCLEOTIDE SEQUENCE [LARGE SCALE GENOMIC DNA]</scope>
    <source>
        <strain evidence="10 13">DSM 23870</strain>
    </source>
</reference>
<keyword evidence="5 7" id="KW-1133">Transmembrane helix</keyword>
<evidence type="ECO:0000313" key="13">
    <source>
        <dbReference type="Proteomes" id="UP000581087"/>
    </source>
</evidence>
<keyword evidence="4 7" id="KW-0812">Transmembrane</keyword>
<feature type="transmembrane region" description="Helical" evidence="7">
    <location>
        <begin position="63"/>
        <end position="87"/>
    </location>
</feature>
<evidence type="ECO:0000313" key="10">
    <source>
        <dbReference type="EMBL" id="NYD67182.1"/>
    </source>
</evidence>
<protein>
    <submittedName>
        <fullName evidence="10">Alpha-glucoside transport system permease protein</fullName>
    </submittedName>
    <submittedName>
        <fullName evidence="11">Sugar ABC transporter permease</fullName>
    </submittedName>
</protein>
<evidence type="ECO:0000256" key="4">
    <source>
        <dbReference type="ARBA" id="ARBA00022692"/>
    </source>
</evidence>
<keyword evidence="12" id="KW-1185">Reference proteome</keyword>
<feature type="transmembrane region" description="Helical" evidence="7">
    <location>
        <begin position="150"/>
        <end position="170"/>
    </location>
</feature>
<dbReference type="SUPFAM" id="SSF161098">
    <property type="entry name" value="MetI-like"/>
    <property type="match status" value="1"/>
</dbReference>
<feature type="transmembrane region" description="Helical" evidence="7">
    <location>
        <begin position="30"/>
        <end position="51"/>
    </location>
</feature>
<dbReference type="Proteomes" id="UP000581087">
    <property type="component" value="Unassembled WGS sequence"/>
</dbReference>
<feature type="compositionally biased region" description="Polar residues" evidence="8">
    <location>
        <begin position="1"/>
        <end position="14"/>
    </location>
</feature>
<feature type="transmembrane region" description="Helical" evidence="7">
    <location>
        <begin position="297"/>
        <end position="319"/>
    </location>
</feature>
<dbReference type="GO" id="GO:0005886">
    <property type="term" value="C:plasma membrane"/>
    <property type="evidence" value="ECO:0007669"/>
    <property type="project" value="UniProtKB-SubCell"/>
</dbReference>
<accession>A0A4Q2MA84</accession>
<dbReference type="Pfam" id="PF00528">
    <property type="entry name" value="BPD_transp_1"/>
    <property type="match status" value="1"/>
</dbReference>
<proteinExistence type="inferred from homology"/>
<evidence type="ECO:0000256" key="8">
    <source>
        <dbReference type="SAM" id="MobiDB-lite"/>
    </source>
</evidence>
<evidence type="ECO:0000313" key="11">
    <source>
        <dbReference type="EMBL" id="RXZ86981.1"/>
    </source>
</evidence>
<keyword evidence="6 7" id="KW-0472">Membrane</keyword>
<dbReference type="InterPro" id="IPR035906">
    <property type="entry name" value="MetI-like_sf"/>
</dbReference>
<feature type="transmembrane region" description="Helical" evidence="7">
    <location>
        <begin position="99"/>
        <end position="115"/>
    </location>
</feature>
<dbReference type="RefSeq" id="WP_129173846.1">
    <property type="nucleotide sequence ID" value="NZ_SDPM01000003.1"/>
</dbReference>
<feature type="transmembrane region" description="Helical" evidence="7">
    <location>
        <begin position="240"/>
        <end position="260"/>
    </location>
</feature>
<feature type="transmembrane region" description="Helical" evidence="7">
    <location>
        <begin position="401"/>
        <end position="419"/>
    </location>
</feature>
<comment type="caution">
    <text evidence="11">The sequence shown here is derived from an EMBL/GenBank/DDBJ whole genome shotgun (WGS) entry which is preliminary data.</text>
</comment>
<keyword evidence="2 7" id="KW-0813">Transport</keyword>
<evidence type="ECO:0000259" key="9">
    <source>
        <dbReference type="PROSITE" id="PS50928"/>
    </source>
</evidence>
<dbReference type="Proteomes" id="UP000292686">
    <property type="component" value="Unassembled WGS sequence"/>
</dbReference>
<evidence type="ECO:0000313" key="12">
    <source>
        <dbReference type="Proteomes" id="UP000292686"/>
    </source>
</evidence>
<dbReference type="EMBL" id="JACCBI010000001">
    <property type="protein sequence ID" value="NYD67182.1"/>
    <property type="molecule type" value="Genomic_DNA"/>
</dbReference>
<comment type="similarity">
    <text evidence="7">Belongs to the binding-protein-dependent transport system permease family.</text>
</comment>
<dbReference type="PANTHER" id="PTHR30193:SF18">
    <property type="entry name" value="OSMOPROTECTIVE COMPOUNDS UPTAKE PERMEASE PROTEIN GGTC"/>
    <property type="match status" value="1"/>
</dbReference>
<dbReference type="CDD" id="cd06261">
    <property type="entry name" value="TM_PBP2"/>
    <property type="match status" value="1"/>
</dbReference>
<dbReference type="EMBL" id="SDPM01000003">
    <property type="protein sequence ID" value="RXZ86981.1"/>
    <property type="molecule type" value="Genomic_DNA"/>
</dbReference>
<evidence type="ECO:0000256" key="3">
    <source>
        <dbReference type="ARBA" id="ARBA00022475"/>
    </source>
</evidence>
<dbReference type="AlphaFoldDB" id="A0A4Q2MA84"/>
<dbReference type="GO" id="GO:0055085">
    <property type="term" value="P:transmembrane transport"/>
    <property type="evidence" value="ECO:0007669"/>
    <property type="project" value="InterPro"/>
</dbReference>
<evidence type="ECO:0000256" key="7">
    <source>
        <dbReference type="RuleBase" id="RU363032"/>
    </source>
</evidence>
<dbReference type="OrthoDB" id="3515028at2"/>
<name>A0A4Q2MA84_9MICO</name>
<sequence>MSSTTLRAQESPGSTRPPQPDSGWPPTPKLVIGGIIAVAGIALVLYLAYFFNLTRVLNLVGEFHPFVQVVLVVVGFVAFVAGMLYLIDIAPRSGKIYTLVRLGICVLVPFAVLLFLNSFEWAAAVGAVLGAGLFLLDYRSRKGKGYLIQLVGFLLPAFLLLVIGLILPSIQTVGASFMNSSGERFVGFDNFIWVFTQPAAIRTVLNTIVWVLIAPAVSTAVGLAYAVFIDKSRGEKYYKVLVFMPMAISFVGASIIWRFIYAYRGPGETQIGLLNQIVVWFGGEPQQWLLDSPMNTFFLIVVLIWVQTGFAMVILSAAIKGVPTEQLEAAELDGTNAWQRFINVVVPGIRSSLIVVLTTISIASLKVFDIVRTMTAGNNDTSVIANEMYTQFKNFEGGRSAAFAVILFLLVLPIVIYNARQIKKQREIR</sequence>
<gene>
    <name evidence="10" type="ORF">BJ972_001701</name>
    <name evidence="11" type="ORF">ESP50_07935</name>
</gene>
<feature type="compositionally biased region" description="Pro residues" evidence="8">
    <location>
        <begin position="15"/>
        <end position="25"/>
    </location>
</feature>
<feature type="transmembrane region" description="Helical" evidence="7">
    <location>
        <begin position="340"/>
        <end position="365"/>
    </location>
</feature>
<feature type="domain" description="ABC transmembrane type-1" evidence="9">
    <location>
        <begin position="204"/>
        <end position="418"/>
    </location>
</feature>
<feature type="transmembrane region" description="Helical" evidence="7">
    <location>
        <begin position="208"/>
        <end position="228"/>
    </location>
</feature>
<comment type="subcellular location">
    <subcellularLocation>
        <location evidence="1 7">Cell membrane</location>
        <topology evidence="1 7">Multi-pass membrane protein</topology>
    </subcellularLocation>
</comment>
<evidence type="ECO:0000256" key="1">
    <source>
        <dbReference type="ARBA" id="ARBA00004651"/>
    </source>
</evidence>
<dbReference type="PROSITE" id="PS50928">
    <property type="entry name" value="ABC_TM1"/>
    <property type="match status" value="1"/>
</dbReference>
<organism evidence="11 12">
    <name type="scientific">Agromyces atrinae</name>
    <dbReference type="NCBI Taxonomy" id="592376"/>
    <lineage>
        <taxon>Bacteria</taxon>
        <taxon>Bacillati</taxon>
        <taxon>Actinomycetota</taxon>
        <taxon>Actinomycetes</taxon>
        <taxon>Micrococcales</taxon>
        <taxon>Microbacteriaceae</taxon>
        <taxon>Agromyces</taxon>
    </lineage>
</organism>
<dbReference type="InterPro" id="IPR000515">
    <property type="entry name" value="MetI-like"/>
</dbReference>
<reference evidence="11 12" key="1">
    <citation type="submission" date="2019-01" db="EMBL/GenBank/DDBJ databases">
        <title>Agromyces.</title>
        <authorList>
            <person name="Li J."/>
        </authorList>
    </citation>
    <scope>NUCLEOTIDE SEQUENCE [LARGE SCALE GENOMIC DNA]</scope>
    <source>
        <strain evidence="11 12">DSM 23870</strain>
    </source>
</reference>
<feature type="transmembrane region" description="Helical" evidence="7">
    <location>
        <begin position="121"/>
        <end position="138"/>
    </location>
</feature>
<dbReference type="PANTHER" id="PTHR30193">
    <property type="entry name" value="ABC TRANSPORTER PERMEASE PROTEIN"/>
    <property type="match status" value="1"/>
</dbReference>
<dbReference type="Gene3D" id="1.10.3720.10">
    <property type="entry name" value="MetI-like"/>
    <property type="match status" value="1"/>
</dbReference>
<dbReference type="InterPro" id="IPR051393">
    <property type="entry name" value="ABC_transporter_permease"/>
</dbReference>
<evidence type="ECO:0000256" key="6">
    <source>
        <dbReference type="ARBA" id="ARBA00023136"/>
    </source>
</evidence>
<evidence type="ECO:0000256" key="5">
    <source>
        <dbReference type="ARBA" id="ARBA00022989"/>
    </source>
</evidence>
<feature type="region of interest" description="Disordered" evidence="8">
    <location>
        <begin position="1"/>
        <end position="25"/>
    </location>
</feature>
<keyword evidence="3" id="KW-1003">Cell membrane</keyword>
<evidence type="ECO:0000256" key="2">
    <source>
        <dbReference type="ARBA" id="ARBA00022448"/>
    </source>
</evidence>